<dbReference type="InterPro" id="IPR036236">
    <property type="entry name" value="Znf_C2H2_sf"/>
</dbReference>
<sequence length="384" mass="40814">MPKAEAGSAKALANKMKSKGLQKLRWYCQVCEKQCRDENGFKCHTMSESHLRQMLLVGESAGKHISDYTTRFQAEFVALLSRRWGTKRVRANQVYQEYITDKQHLHMNATRFLSLTEFVKHLGRTGVAHVDETEKGWWIQWIDNSPRALAKAEASQKKERGDMDDEMRQRKLIQEQIERAREEGERRRREVLAAGGGADGAGDAAAAESGAAAAAAGGDEPSNELKRADDGEKLSLSLSFNKSAAAPAAAAAASKPPSPPAADASASPAPAASTSTTSAPTPAAAAAAPAPPPAPASTFIAPPPKPVIGFTPRANPLSAKPPKSSNPLASTGARPNPLKGGGVKKTTTATAGGAGPEKRKAPAMSAMEQIALDEMARKQRRMHK</sequence>
<dbReference type="GO" id="GO:0005634">
    <property type="term" value="C:nucleus"/>
    <property type="evidence" value="ECO:0007669"/>
    <property type="project" value="TreeGrafter"/>
</dbReference>
<organism evidence="7 8">
    <name type="scientific">Rhodotorula paludigena</name>
    <dbReference type="NCBI Taxonomy" id="86838"/>
    <lineage>
        <taxon>Eukaryota</taxon>
        <taxon>Fungi</taxon>
        <taxon>Dikarya</taxon>
        <taxon>Basidiomycota</taxon>
        <taxon>Pucciniomycotina</taxon>
        <taxon>Microbotryomycetes</taxon>
        <taxon>Sporidiobolales</taxon>
        <taxon>Sporidiobolaceae</taxon>
        <taxon>Rhodotorula</taxon>
    </lineage>
</organism>
<reference evidence="7 8" key="1">
    <citation type="submission" date="2021-12" db="EMBL/GenBank/DDBJ databases">
        <title>High titer production of polyol ester of fatty acids by Rhodotorula paludigena BS15 towards product separation-free biomass refinery.</title>
        <authorList>
            <person name="Mano J."/>
            <person name="Ono H."/>
            <person name="Tanaka T."/>
            <person name="Naito K."/>
            <person name="Sushida H."/>
            <person name="Ike M."/>
            <person name="Tokuyasu K."/>
            <person name="Kitaoka M."/>
        </authorList>
    </citation>
    <scope>NUCLEOTIDE SEQUENCE [LARGE SCALE GENOMIC DNA]</scope>
    <source>
        <strain evidence="7 8">BS15</strain>
    </source>
</reference>
<keyword evidence="3" id="KW-0863">Zinc-finger</keyword>
<comment type="similarity">
    <text evidence="1">Belongs to the KIN17 family.</text>
</comment>
<keyword evidence="4" id="KW-0862">Zinc</keyword>
<feature type="region of interest" description="Disordered" evidence="5">
    <location>
        <begin position="245"/>
        <end position="364"/>
    </location>
</feature>
<feature type="region of interest" description="Disordered" evidence="5">
    <location>
        <begin position="179"/>
        <end position="206"/>
    </location>
</feature>
<evidence type="ECO:0000256" key="3">
    <source>
        <dbReference type="ARBA" id="ARBA00022771"/>
    </source>
</evidence>
<dbReference type="GO" id="GO:0003690">
    <property type="term" value="F:double-stranded DNA binding"/>
    <property type="evidence" value="ECO:0007669"/>
    <property type="project" value="TreeGrafter"/>
</dbReference>
<dbReference type="Proteomes" id="UP001342314">
    <property type="component" value="Unassembled WGS sequence"/>
</dbReference>
<evidence type="ECO:0000256" key="4">
    <source>
        <dbReference type="ARBA" id="ARBA00022833"/>
    </source>
</evidence>
<evidence type="ECO:0000256" key="1">
    <source>
        <dbReference type="ARBA" id="ARBA00008517"/>
    </source>
</evidence>
<keyword evidence="8" id="KW-1185">Reference proteome</keyword>
<name>A0AAV5GUJ3_9BASI</name>
<dbReference type="FunFam" id="1.10.10.2030:FF:000001">
    <property type="entry name" value="DNA/RNA-binding protein KIN17, putative"/>
    <property type="match status" value="1"/>
</dbReference>
<dbReference type="AlphaFoldDB" id="A0AAV5GUJ3"/>
<feature type="domain" description="DNA/RNA-binding protein Kin17 WH-like" evidence="6">
    <location>
        <begin position="52"/>
        <end position="178"/>
    </location>
</feature>
<keyword evidence="2" id="KW-0479">Metal-binding</keyword>
<gene>
    <name evidence="7" type="ORF">Rhopal_006214-T1</name>
</gene>
<dbReference type="InterPro" id="IPR038254">
    <property type="entry name" value="KIN17_WH-like_sf"/>
</dbReference>
<dbReference type="GO" id="GO:0006974">
    <property type="term" value="P:DNA damage response"/>
    <property type="evidence" value="ECO:0007669"/>
    <property type="project" value="TreeGrafter"/>
</dbReference>
<dbReference type="InterPro" id="IPR037321">
    <property type="entry name" value="KIN17-like"/>
</dbReference>
<dbReference type="Pfam" id="PF25095">
    <property type="entry name" value="C2H2-zf_KIN17"/>
    <property type="match status" value="1"/>
</dbReference>
<evidence type="ECO:0000313" key="8">
    <source>
        <dbReference type="Proteomes" id="UP001342314"/>
    </source>
</evidence>
<feature type="compositionally biased region" description="Low complexity" evidence="5">
    <location>
        <begin position="245"/>
        <end position="288"/>
    </location>
</feature>
<dbReference type="GO" id="GO:0006260">
    <property type="term" value="P:DNA replication"/>
    <property type="evidence" value="ECO:0007669"/>
    <property type="project" value="TreeGrafter"/>
</dbReference>
<dbReference type="Pfam" id="PF10357">
    <property type="entry name" value="WH_KIN17"/>
    <property type="match status" value="1"/>
</dbReference>
<evidence type="ECO:0000256" key="2">
    <source>
        <dbReference type="ARBA" id="ARBA00022723"/>
    </source>
</evidence>
<dbReference type="PANTHER" id="PTHR12805:SF0">
    <property type="entry name" value="DNA_RNA-BINDING PROTEIN KIN17"/>
    <property type="match status" value="1"/>
</dbReference>
<dbReference type="SMART" id="SM01253">
    <property type="entry name" value="Kin17_mid"/>
    <property type="match status" value="1"/>
</dbReference>
<protein>
    <recommendedName>
        <fullName evidence="6">DNA/RNA-binding protein Kin17 WH-like domain-containing protein</fullName>
    </recommendedName>
</protein>
<accession>A0AAV5GUJ3</accession>
<evidence type="ECO:0000256" key="5">
    <source>
        <dbReference type="SAM" id="MobiDB-lite"/>
    </source>
</evidence>
<dbReference type="GO" id="GO:0008270">
    <property type="term" value="F:zinc ion binding"/>
    <property type="evidence" value="ECO:0007669"/>
    <property type="project" value="UniProtKB-KW"/>
</dbReference>
<dbReference type="SUPFAM" id="SSF57667">
    <property type="entry name" value="beta-beta-alpha zinc fingers"/>
    <property type="match status" value="1"/>
</dbReference>
<proteinExistence type="inferred from homology"/>
<evidence type="ECO:0000313" key="7">
    <source>
        <dbReference type="EMBL" id="GJN93167.1"/>
    </source>
</evidence>
<comment type="caution">
    <text evidence="7">The sequence shown here is derived from an EMBL/GenBank/DDBJ whole genome shotgun (WGS) entry which is preliminary data.</text>
</comment>
<dbReference type="InterPro" id="IPR019447">
    <property type="entry name" value="DNA/RNA-bd_Kin17_WH-like_dom"/>
</dbReference>
<dbReference type="Gene3D" id="1.10.10.2030">
    <property type="entry name" value="DNA/RNA-binding protein Kin17, conserved domain"/>
    <property type="match status" value="1"/>
</dbReference>
<dbReference type="PANTHER" id="PTHR12805">
    <property type="entry name" value="KIN17 KIN, ANTIGENIC DETERMINANT OF RECA PROTEIN HOMOLOG"/>
    <property type="match status" value="1"/>
</dbReference>
<dbReference type="EMBL" id="BQKY01000013">
    <property type="protein sequence ID" value="GJN93167.1"/>
    <property type="molecule type" value="Genomic_DNA"/>
</dbReference>
<feature type="compositionally biased region" description="Basic and acidic residues" evidence="5">
    <location>
        <begin position="179"/>
        <end position="191"/>
    </location>
</feature>
<feature type="compositionally biased region" description="Pro residues" evidence="5">
    <location>
        <begin position="289"/>
        <end position="306"/>
    </location>
</feature>
<evidence type="ECO:0000259" key="6">
    <source>
        <dbReference type="SMART" id="SM01253"/>
    </source>
</evidence>
<dbReference type="InterPro" id="IPR056767">
    <property type="entry name" value="C2H2-Znf_KIN17"/>
</dbReference>